<dbReference type="Pfam" id="PF13419">
    <property type="entry name" value="HAD_2"/>
    <property type="match status" value="1"/>
</dbReference>
<name>A0A1G1Y023_9BACT</name>
<comment type="caution">
    <text evidence="1">The sequence shown here is derived from an EMBL/GenBank/DDBJ whole genome shotgun (WGS) entry which is preliminary data.</text>
</comment>
<dbReference type="Proteomes" id="UP000178930">
    <property type="component" value="Unassembled WGS sequence"/>
</dbReference>
<dbReference type="InterPro" id="IPR041492">
    <property type="entry name" value="HAD_2"/>
</dbReference>
<dbReference type="InterPro" id="IPR023214">
    <property type="entry name" value="HAD_sf"/>
</dbReference>
<protein>
    <recommendedName>
        <fullName evidence="3">FCP1 homology domain-containing protein</fullName>
    </recommendedName>
</protein>
<sequence>MIIFDLDNTLFNTPLLKKDFERIFSKHKLSGPKFWQTFYSAYDIKPKAKGCYSIDKHFLALSNFFKPKEKIKIKKELIKAIHCRGRGYLYPDVIPTLNRLKQNKKPIYLITKGEKDFQNLKIKATNIGSYFRKIYIVKNDKVPAFKKIVKNLSAVSVNDRLEELLLVKKQLPKVKSIFIKRKHQKIKKGLVPPILNLKQIFRSL</sequence>
<evidence type="ECO:0000313" key="2">
    <source>
        <dbReference type="Proteomes" id="UP000178930"/>
    </source>
</evidence>
<dbReference type="InterPro" id="IPR036412">
    <property type="entry name" value="HAD-like_sf"/>
</dbReference>
<dbReference type="SUPFAM" id="SSF56784">
    <property type="entry name" value="HAD-like"/>
    <property type="match status" value="1"/>
</dbReference>
<dbReference type="AlphaFoldDB" id="A0A1G1Y023"/>
<reference evidence="1 2" key="1">
    <citation type="journal article" date="2016" name="Nat. Commun.">
        <title>Thousands of microbial genomes shed light on interconnected biogeochemical processes in an aquifer system.</title>
        <authorList>
            <person name="Anantharaman K."/>
            <person name="Brown C.T."/>
            <person name="Hug L.A."/>
            <person name="Sharon I."/>
            <person name="Castelle C.J."/>
            <person name="Probst A.J."/>
            <person name="Thomas B.C."/>
            <person name="Singh A."/>
            <person name="Wilkins M.J."/>
            <person name="Karaoz U."/>
            <person name="Brodie E.L."/>
            <person name="Williams K.H."/>
            <person name="Hubbard S.S."/>
            <person name="Banfield J.F."/>
        </authorList>
    </citation>
    <scope>NUCLEOTIDE SEQUENCE [LARGE SCALE GENOMIC DNA]</scope>
</reference>
<evidence type="ECO:0000313" key="1">
    <source>
        <dbReference type="EMBL" id="OGY45534.1"/>
    </source>
</evidence>
<evidence type="ECO:0008006" key="3">
    <source>
        <dbReference type="Google" id="ProtNLM"/>
    </source>
</evidence>
<proteinExistence type="predicted"/>
<organism evidence="1 2">
    <name type="scientific">Candidatus Buchananbacteria bacterium RIFCSPHIGHO2_01_FULL_39_14</name>
    <dbReference type="NCBI Taxonomy" id="1797532"/>
    <lineage>
        <taxon>Bacteria</taxon>
        <taxon>Candidatus Buchananiibacteriota</taxon>
    </lineage>
</organism>
<dbReference type="EMBL" id="MHIB01000002">
    <property type="protein sequence ID" value="OGY45534.1"/>
    <property type="molecule type" value="Genomic_DNA"/>
</dbReference>
<dbReference type="Gene3D" id="3.40.50.1000">
    <property type="entry name" value="HAD superfamily/HAD-like"/>
    <property type="match status" value="1"/>
</dbReference>
<gene>
    <name evidence="1" type="ORF">A2729_01975</name>
</gene>
<dbReference type="STRING" id="1797532.A2729_01975"/>
<accession>A0A1G1Y023</accession>